<dbReference type="Proteomes" id="UP000477782">
    <property type="component" value="Unassembled WGS sequence"/>
</dbReference>
<reference evidence="1 2" key="1">
    <citation type="submission" date="2020-02" db="EMBL/GenBank/DDBJ databases">
        <authorList>
            <person name="Chen W.-M."/>
        </authorList>
    </citation>
    <scope>NUCLEOTIDE SEQUENCE [LARGE SCALE GENOMIC DNA]</scope>
    <source>
        <strain evidence="1 2">KMS-5</strain>
    </source>
</reference>
<evidence type="ECO:0000313" key="1">
    <source>
        <dbReference type="EMBL" id="NEY89263.1"/>
    </source>
</evidence>
<comment type="caution">
    <text evidence="1">The sequence shown here is derived from an EMBL/GenBank/DDBJ whole genome shotgun (WGS) entry which is preliminary data.</text>
</comment>
<name>A0A6M0QRI0_9RHOB</name>
<protein>
    <submittedName>
        <fullName evidence="1">Glycosyltransferase family 2 protein</fullName>
    </submittedName>
</protein>
<gene>
    <name evidence="1" type="ORF">G4Z14_03055</name>
</gene>
<proteinExistence type="predicted"/>
<evidence type="ECO:0000313" key="2">
    <source>
        <dbReference type="Proteomes" id="UP000477782"/>
    </source>
</evidence>
<dbReference type="EMBL" id="JAAIVJ010000001">
    <property type="protein sequence ID" value="NEY89263.1"/>
    <property type="molecule type" value="Genomic_DNA"/>
</dbReference>
<dbReference type="InterPro" id="IPR029044">
    <property type="entry name" value="Nucleotide-diphossugar_trans"/>
</dbReference>
<dbReference type="Pfam" id="PF13704">
    <property type="entry name" value="Glyco_tranf_2_4"/>
    <property type="match status" value="1"/>
</dbReference>
<sequence length="336" mass="36368">MPRICLLSAMKNEGPDVLEWALYHRLVGFDHILVYTNGCTDGSDGLLDALAGLGWLTHRRHTPPPGLSPQDAVAARAMADPALAGADWLMWLDADEFLVVHAGAGRVADLIAAARGAEALALNWRNFGDGGRKVTGSGLVVESFSHGMALDNPQSRSVKTLFRLTPRIAGFAIHRPIFTDGPEISFRDGAGKPLGHAFQFGRNKDDRPRHRVPEGRQSWRLGQINHYPIKALDRYLLKRLRGNGLDPNCAPERFDPEYLDIFNFNEMEDTALQRDVPALKAAMAEALANPAVAAAHAACTALDAARRAEVAPMIAALLPLRYRRGGPPSPSGANGA</sequence>
<accession>A0A6M0QRI0</accession>
<dbReference type="RefSeq" id="WP_164623269.1">
    <property type="nucleotide sequence ID" value="NZ_JAAIVJ010000001.1"/>
</dbReference>
<dbReference type="AlphaFoldDB" id="A0A6M0QRI0"/>
<organism evidence="1 2">
    <name type="scientific">Tabrizicola oligotrophica</name>
    <dbReference type="NCBI Taxonomy" id="2710650"/>
    <lineage>
        <taxon>Bacteria</taxon>
        <taxon>Pseudomonadati</taxon>
        <taxon>Pseudomonadota</taxon>
        <taxon>Alphaproteobacteria</taxon>
        <taxon>Rhodobacterales</taxon>
        <taxon>Paracoccaceae</taxon>
        <taxon>Tabrizicola</taxon>
    </lineage>
</organism>
<keyword evidence="1" id="KW-0808">Transferase</keyword>
<dbReference type="GO" id="GO:0016740">
    <property type="term" value="F:transferase activity"/>
    <property type="evidence" value="ECO:0007669"/>
    <property type="project" value="UniProtKB-KW"/>
</dbReference>
<dbReference type="SUPFAM" id="SSF53448">
    <property type="entry name" value="Nucleotide-diphospho-sugar transferases"/>
    <property type="match status" value="1"/>
</dbReference>
<keyword evidence="2" id="KW-1185">Reference proteome</keyword>